<organism evidence="2 3">
    <name type="scientific">Streptomyces yatensis</name>
    <dbReference type="NCBI Taxonomy" id="155177"/>
    <lineage>
        <taxon>Bacteria</taxon>
        <taxon>Bacillati</taxon>
        <taxon>Actinomycetota</taxon>
        <taxon>Actinomycetes</taxon>
        <taxon>Kitasatosporales</taxon>
        <taxon>Streptomycetaceae</taxon>
        <taxon>Streptomyces</taxon>
        <taxon>Streptomyces violaceusniger group</taxon>
    </lineage>
</organism>
<evidence type="ECO:0000313" key="3">
    <source>
        <dbReference type="Proteomes" id="UP001499947"/>
    </source>
</evidence>
<proteinExistence type="predicted"/>
<keyword evidence="3" id="KW-1185">Reference proteome</keyword>
<gene>
    <name evidence="2" type="ORF">GCM10009680_64820</name>
</gene>
<sequence>MTIWRRLPLRRNDTGVIDQDVYPRYAGDQVLSEFAHFAEAREVRGKGGAADFVGDGAGSGHRAAHDDD</sequence>
<evidence type="ECO:0000256" key="1">
    <source>
        <dbReference type="SAM" id="MobiDB-lite"/>
    </source>
</evidence>
<dbReference type="Proteomes" id="UP001499947">
    <property type="component" value="Unassembled WGS sequence"/>
</dbReference>
<accession>A0ABN2IZ76</accession>
<reference evidence="2 3" key="1">
    <citation type="journal article" date="2019" name="Int. J. Syst. Evol. Microbiol.">
        <title>The Global Catalogue of Microorganisms (GCM) 10K type strain sequencing project: providing services to taxonomists for standard genome sequencing and annotation.</title>
        <authorList>
            <consortium name="The Broad Institute Genomics Platform"/>
            <consortium name="The Broad Institute Genome Sequencing Center for Infectious Disease"/>
            <person name="Wu L."/>
            <person name="Ma J."/>
        </authorList>
    </citation>
    <scope>NUCLEOTIDE SEQUENCE [LARGE SCALE GENOMIC DNA]</scope>
    <source>
        <strain evidence="2 3">JCM 13244</strain>
    </source>
</reference>
<comment type="caution">
    <text evidence="2">The sequence shown here is derived from an EMBL/GenBank/DDBJ whole genome shotgun (WGS) entry which is preliminary data.</text>
</comment>
<dbReference type="EMBL" id="BAAALR010000075">
    <property type="protein sequence ID" value="GAA1714589.1"/>
    <property type="molecule type" value="Genomic_DNA"/>
</dbReference>
<evidence type="ECO:0000313" key="2">
    <source>
        <dbReference type="EMBL" id="GAA1714589.1"/>
    </source>
</evidence>
<name>A0ABN2IZ76_9ACTN</name>
<feature type="region of interest" description="Disordered" evidence="1">
    <location>
        <begin position="49"/>
        <end position="68"/>
    </location>
</feature>
<protein>
    <submittedName>
        <fullName evidence="2">Uncharacterized protein</fullName>
    </submittedName>
</protein>